<dbReference type="EMBL" id="CAJVPU010021455">
    <property type="protein sequence ID" value="CAG8681360.1"/>
    <property type="molecule type" value="Genomic_DNA"/>
</dbReference>
<accession>A0ACA9NWQ7</accession>
<gene>
    <name evidence="1" type="ORF">DHETER_LOCUS10671</name>
</gene>
<comment type="caution">
    <text evidence="1">The sequence shown here is derived from an EMBL/GenBank/DDBJ whole genome shotgun (WGS) entry which is preliminary data.</text>
</comment>
<evidence type="ECO:0000313" key="2">
    <source>
        <dbReference type="Proteomes" id="UP000789702"/>
    </source>
</evidence>
<keyword evidence="2" id="KW-1185">Reference proteome</keyword>
<proteinExistence type="predicted"/>
<name>A0ACA9NWQ7_9GLOM</name>
<feature type="non-terminal residue" evidence="1">
    <location>
        <position position="47"/>
    </location>
</feature>
<evidence type="ECO:0000313" key="1">
    <source>
        <dbReference type="EMBL" id="CAG8681360.1"/>
    </source>
</evidence>
<reference evidence="1" key="1">
    <citation type="submission" date="2021-06" db="EMBL/GenBank/DDBJ databases">
        <authorList>
            <person name="Kallberg Y."/>
            <person name="Tangrot J."/>
            <person name="Rosling A."/>
        </authorList>
    </citation>
    <scope>NUCLEOTIDE SEQUENCE</scope>
    <source>
        <strain evidence="1">IL203A</strain>
    </source>
</reference>
<organism evidence="1 2">
    <name type="scientific">Dentiscutata heterogama</name>
    <dbReference type="NCBI Taxonomy" id="1316150"/>
    <lineage>
        <taxon>Eukaryota</taxon>
        <taxon>Fungi</taxon>
        <taxon>Fungi incertae sedis</taxon>
        <taxon>Mucoromycota</taxon>
        <taxon>Glomeromycotina</taxon>
        <taxon>Glomeromycetes</taxon>
        <taxon>Diversisporales</taxon>
        <taxon>Gigasporaceae</taxon>
        <taxon>Dentiscutata</taxon>
    </lineage>
</organism>
<sequence length="47" mass="5318">MCVVGHCDNIDKLNICQQQKEDSININREEFGVEKIKIGVDNILTTV</sequence>
<protein>
    <submittedName>
        <fullName evidence="1">3040_t:CDS:1</fullName>
    </submittedName>
</protein>
<dbReference type="Proteomes" id="UP000789702">
    <property type="component" value="Unassembled WGS sequence"/>
</dbReference>